<dbReference type="PANTHER" id="PTHR43223:SF2">
    <property type="entry name" value="METALLO-BETA-LACTAMASE DOMAIN-CONTAINING PROTEIN"/>
    <property type="match status" value="1"/>
</dbReference>
<keyword evidence="1" id="KW-0479">Metal-binding</keyword>
<dbReference type="Gene3D" id="1.25.40.880">
    <property type="entry name" value="Alkyl sulfatase, dimerisation domain"/>
    <property type="match status" value="1"/>
</dbReference>
<dbReference type="InterPro" id="IPR029229">
    <property type="entry name" value="Alkyl_sulf_C"/>
</dbReference>
<dbReference type="Pfam" id="PF00753">
    <property type="entry name" value="Lactamase_B"/>
    <property type="match status" value="1"/>
</dbReference>
<dbReference type="InterPro" id="IPR036866">
    <property type="entry name" value="RibonucZ/Hydroxyglut_hydro"/>
</dbReference>
<feature type="domain" description="Metallo-beta-lactamase" evidence="5">
    <location>
        <begin position="80"/>
        <end position="298"/>
    </location>
</feature>
<accession>A0ABT8K9Y6</accession>
<dbReference type="EMBL" id="JAROCF010000001">
    <property type="protein sequence ID" value="MDN4613852.1"/>
    <property type="molecule type" value="Genomic_DNA"/>
</dbReference>
<organism evidence="6 7">
    <name type="scientific">Leifsonia williamsii</name>
    <dbReference type="NCBI Taxonomy" id="3035919"/>
    <lineage>
        <taxon>Bacteria</taxon>
        <taxon>Bacillati</taxon>
        <taxon>Actinomycetota</taxon>
        <taxon>Actinomycetes</taxon>
        <taxon>Micrococcales</taxon>
        <taxon>Microbacteriaceae</taxon>
        <taxon>Leifsonia</taxon>
    </lineage>
</organism>
<dbReference type="Proteomes" id="UP001174208">
    <property type="component" value="Unassembled WGS sequence"/>
</dbReference>
<dbReference type="Gene3D" id="3.60.15.30">
    <property type="entry name" value="Metallo-beta-lactamase domain"/>
    <property type="match status" value="1"/>
</dbReference>
<evidence type="ECO:0000256" key="2">
    <source>
        <dbReference type="ARBA" id="ARBA00022801"/>
    </source>
</evidence>
<dbReference type="InterPro" id="IPR044097">
    <property type="entry name" value="Bds1/SdsA1_MBL-fold"/>
</dbReference>
<evidence type="ECO:0000256" key="1">
    <source>
        <dbReference type="ARBA" id="ARBA00022723"/>
    </source>
</evidence>
<dbReference type="PANTHER" id="PTHR43223">
    <property type="entry name" value="ALKYL/ARYL-SULFATASE"/>
    <property type="match status" value="1"/>
</dbReference>
<evidence type="ECO:0000313" key="6">
    <source>
        <dbReference type="EMBL" id="MDN4613852.1"/>
    </source>
</evidence>
<dbReference type="InterPro" id="IPR001279">
    <property type="entry name" value="Metallo-B-lactamas"/>
</dbReference>
<dbReference type="SMART" id="SM00849">
    <property type="entry name" value="Lactamase_B"/>
    <property type="match status" value="1"/>
</dbReference>
<dbReference type="InterPro" id="IPR038536">
    <property type="entry name" value="Alkyl/aryl-sulf_dimr_sf"/>
</dbReference>
<protein>
    <submittedName>
        <fullName evidence="6">Alkyl sulfatase dimerization domain-containing protein</fullName>
    </submittedName>
</protein>
<gene>
    <name evidence="6" type="ORF">P5G50_05240</name>
</gene>
<keyword evidence="2" id="KW-0378">Hydrolase</keyword>
<name>A0ABT8K9Y6_9MICO</name>
<dbReference type="InterPro" id="IPR029228">
    <property type="entry name" value="Alkyl_sulf_dimr"/>
</dbReference>
<dbReference type="InterPro" id="IPR036527">
    <property type="entry name" value="SCP2_sterol-bd_dom_sf"/>
</dbReference>
<comment type="similarity">
    <text evidence="4">Belongs to the metallo-beta-lactamase superfamily. Type III sulfatase family.</text>
</comment>
<sequence length="606" mass="66270">MTQTGEPSTRQSTTLEEWEAFFDSFKQNLAPVAYEAGPSISWTEPAPTVHPEQTAWARQMAKRLYEPVAGRVYVGVGYQLCSTTVVVGEDGLIVIDPGENDDAVKELLGDVRRFTDLPVTVIVYTHRHPDHCYALEGLGVSHEDVDARRVDIVAHETFEQWLINDAGLVGPILTARTSLVSYAGFGAEGMIQGGLGTLPAPGPKSTHLPTITTGEVDELTLAGLPVTVFHAYGDAQDEIDLWFPTLKHVHGSETIQGETFPNLYTLRGTAYRDPEKWREGVDALLAHARQADTYSGSHMRPWVGNDFIVERIMNYRDAIQFIHDQSIRFINQGATAAELVDLVAKRLPAHVVDDPWLQPYYGAPEHCVRAVYDGVLGWYNADPTELAAPLHADRARRYVQALGGREAVLRSAREAIDAEEFGWAAELLTHLVRADTGDADARGLKAEALRQWGYRQKNIYWRNLSLGAAKELDGTIDYSEKYDLQPKDVQAVIPAARTIANLRVRLDPAAAGDAHTTIGFRIPDTGEEVALEIRRGVAVVHDDLPAGAAATVTIRSDAVRGLSGGITEADALVAAADAVDGDETALRTVLGWFDPVPERTPPLVGR</sequence>
<evidence type="ECO:0000313" key="7">
    <source>
        <dbReference type="Proteomes" id="UP001174208"/>
    </source>
</evidence>
<evidence type="ECO:0000256" key="3">
    <source>
        <dbReference type="ARBA" id="ARBA00022833"/>
    </source>
</evidence>
<dbReference type="SUPFAM" id="SSF56281">
    <property type="entry name" value="Metallo-hydrolase/oxidoreductase"/>
    <property type="match status" value="1"/>
</dbReference>
<dbReference type="Gene3D" id="3.30.1050.10">
    <property type="entry name" value="SCP2 sterol-binding domain"/>
    <property type="match status" value="1"/>
</dbReference>
<reference evidence="6" key="1">
    <citation type="submission" date="2023-06" db="EMBL/GenBank/DDBJ databases">
        <title>MT1 and MT2 Draft Genomes of Novel Species.</title>
        <authorList>
            <person name="Venkateswaran K."/>
        </authorList>
    </citation>
    <scope>NUCLEOTIDE SEQUENCE</scope>
    <source>
        <strain evidence="6">F6_8S_P_1B</strain>
    </source>
</reference>
<keyword evidence="7" id="KW-1185">Reference proteome</keyword>
<dbReference type="RefSeq" id="WP_301210265.1">
    <property type="nucleotide sequence ID" value="NZ_JAROCF010000001.1"/>
</dbReference>
<dbReference type="Pfam" id="PF14863">
    <property type="entry name" value="Alkyl_sulf_dimr"/>
    <property type="match status" value="1"/>
</dbReference>
<comment type="caution">
    <text evidence="6">The sequence shown here is derived from an EMBL/GenBank/DDBJ whole genome shotgun (WGS) entry which is preliminary data.</text>
</comment>
<dbReference type="SUPFAM" id="SSF55718">
    <property type="entry name" value="SCP-like"/>
    <property type="match status" value="1"/>
</dbReference>
<dbReference type="InterPro" id="IPR052195">
    <property type="entry name" value="Bact_Alkyl/Aryl-Sulfatase"/>
</dbReference>
<proteinExistence type="inferred from homology"/>
<keyword evidence="3" id="KW-0862">Zinc</keyword>
<evidence type="ECO:0000259" key="5">
    <source>
        <dbReference type="SMART" id="SM00849"/>
    </source>
</evidence>
<dbReference type="CDD" id="cd07710">
    <property type="entry name" value="arylsulfatase_Sdsa1-like_MBL-fold"/>
    <property type="match status" value="1"/>
</dbReference>
<evidence type="ECO:0000256" key="4">
    <source>
        <dbReference type="ARBA" id="ARBA00033751"/>
    </source>
</evidence>
<dbReference type="Pfam" id="PF14864">
    <property type="entry name" value="Alkyl_sulf_C"/>
    <property type="match status" value="1"/>
</dbReference>